<evidence type="ECO:0008006" key="4">
    <source>
        <dbReference type="Google" id="ProtNLM"/>
    </source>
</evidence>
<comment type="caution">
    <text evidence="2">The sequence shown here is derived from an EMBL/GenBank/DDBJ whole genome shotgun (WGS) entry which is preliminary data.</text>
</comment>
<dbReference type="InterPro" id="IPR011050">
    <property type="entry name" value="Pectin_lyase_fold/virulence"/>
</dbReference>
<dbReference type="EMBL" id="JAURUR010000011">
    <property type="protein sequence ID" value="MDP9765404.1"/>
    <property type="molecule type" value="Genomic_DNA"/>
</dbReference>
<keyword evidence="1" id="KW-0732">Signal</keyword>
<evidence type="ECO:0000313" key="2">
    <source>
        <dbReference type="EMBL" id="MDP9765404.1"/>
    </source>
</evidence>
<feature type="signal peptide" evidence="1">
    <location>
        <begin position="1"/>
        <end position="27"/>
    </location>
</feature>
<dbReference type="InterPro" id="IPR013783">
    <property type="entry name" value="Ig-like_fold"/>
</dbReference>
<reference evidence="2 3" key="1">
    <citation type="submission" date="2023-07" db="EMBL/GenBank/DDBJ databases">
        <title>Genomic Encyclopedia of Type Strains, Phase IV (KMG-IV): sequencing the most valuable type-strain genomes for metagenomic binning, comparative biology and taxonomic classification.</title>
        <authorList>
            <person name="Goeker M."/>
        </authorList>
    </citation>
    <scope>NUCLEOTIDE SEQUENCE [LARGE SCALE GENOMIC DNA]</scope>
    <source>
        <strain evidence="2 3">NIO-1023</strain>
    </source>
</reference>
<dbReference type="Gene3D" id="2.160.20.10">
    <property type="entry name" value="Single-stranded right-handed beta-helix, Pectin lyase-like"/>
    <property type="match status" value="1"/>
</dbReference>
<sequence length="603" mass="61336">MNQRHATATLALSLLLAACGPTPAPQADTLPVTLSVASLGALGKAGIQGQGLPYNATGTGVREVKLTVTDAQGNAVRFNSQNVVDPNGNVTYFVLTPTAPTVKVALLKSTNYSFTTRAYDTSVLNADRHLIAFDTTSKAFSSPADTGLILTPRSVLGAGTLNSLPLNMVVPGQSLDYLLGVSANGRADLNVPTGDYAVTYQLSNATDTATTDPQRGITLQAAGSPAGDLSVTAELTGLVPSGTDDAVPGTRTVTVTLPFASGLQVDLTAPTLQNLSAGTPAGDAVTVSGTVNDNLGVARVRLYAGARLLQTVPAAAFTGTTFTTTVTGLKPTDSTLTVIAEDTSGNEVTGTVAVAMGAQVNPASLYVNPAVTGGNGSYAAPFGSLQDALALVTAGGTIHLGAGEYAANLTINKAVRLEGPNAGVAGTASRSTEATFTGIVTLNGAAAGTVLDGVQFLTTQHGVARNMLNVQVSGVTVLNSVFEGAPLAAGQTWSSTGYVTRGMDISGSLSGLVIRDNVFRSLRQPAYINANTTGLIENNTIIGTRGWVLDGAPVTLTGNRFEQTEGADIALLNNCTNTDFRALDSATLSQQNAGALISDQRSC</sequence>
<evidence type="ECO:0000256" key="1">
    <source>
        <dbReference type="SAM" id="SignalP"/>
    </source>
</evidence>
<dbReference type="RefSeq" id="WP_307467390.1">
    <property type="nucleotide sequence ID" value="NZ_JAURUR010000011.1"/>
</dbReference>
<dbReference type="Proteomes" id="UP001232163">
    <property type="component" value="Unassembled WGS sequence"/>
</dbReference>
<feature type="chain" id="PRO_5046549363" description="Right handed beta helix region" evidence="1">
    <location>
        <begin position="28"/>
        <end position="603"/>
    </location>
</feature>
<dbReference type="Gene3D" id="2.60.40.10">
    <property type="entry name" value="Immunoglobulins"/>
    <property type="match status" value="1"/>
</dbReference>
<keyword evidence="3" id="KW-1185">Reference proteome</keyword>
<dbReference type="PROSITE" id="PS51257">
    <property type="entry name" value="PROKAR_LIPOPROTEIN"/>
    <property type="match status" value="1"/>
</dbReference>
<organism evidence="2 3">
    <name type="scientific">Deinococcus enclensis</name>
    <dbReference type="NCBI Taxonomy" id="1049582"/>
    <lineage>
        <taxon>Bacteria</taxon>
        <taxon>Thermotogati</taxon>
        <taxon>Deinococcota</taxon>
        <taxon>Deinococci</taxon>
        <taxon>Deinococcales</taxon>
        <taxon>Deinococcaceae</taxon>
        <taxon>Deinococcus</taxon>
    </lineage>
</organism>
<accession>A0ABT9MGR9</accession>
<evidence type="ECO:0000313" key="3">
    <source>
        <dbReference type="Proteomes" id="UP001232163"/>
    </source>
</evidence>
<dbReference type="InterPro" id="IPR012334">
    <property type="entry name" value="Pectin_lyas_fold"/>
</dbReference>
<proteinExistence type="predicted"/>
<gene>
    <name evidence="2" type="ORF">QO006_002855</name>
</gene>
<name>A0ABT9MGR9_9DEIO</name>
<dbReference type="SUPFAM" id="SSF51126">
    <property type="entry name" value="Pectin lyase-like"/>
    <property type="match status" value="1"/>
</dbReference>
<protein>
    <recommendedName>
        <fullName evidence="4">Right handed beta helix region</fullName>
    </recommendedName>
</protein>